<dbReference type="Gene3D" id="1.10.10.10">
    <property type="entry name" value="Winged helix-like DNA-binding domain superfamily/Winged helix DNA-binding domain"/>
    <property type="match status" value="1"/>
</dbReference>
<dbReference type="GO" id="GO:0006355">
    <property type="term" value="P:regulation of DNA-templated transcription"/>
    <property type="evidence" value="ECO:0007669"/>
    <property type="project" value="InterPro"/>
</dbReference>
<gene>
    <name evidence="7" type="ORF">DQ384_07140</name>
</gene>
<evidence type="ECO:0000256" key="3">
    <source>
        <dbReference type="ARBA" id="ARBA00023125"/>
    </source>
</evidence>
<feature type="domain" description="Bacterial transcriptional activator" evidence="6">
    <location>
        <begin position="97"/>
        <end position="242"/>
    </location>
</feature>
<keyword evidence="2" id="KW-0805">Transcription regulation</keyword>
<evidence type="ECO:0000259" key="5">
    <source>
        <dbReference type="SMART" id="SM00862"/>
    </source>
</evidence>
<reference evidence="7 8" key="1">
    <citation type="submission" date="2018-06" db="EMBL/GenBank/DDBJ databases">
        <title>Sphaerisporangium craniellae sp. nov., isolated from a marine sponge in the South China Sea.</title>
        <authorList>
            <person name="Li L."/>
        </authorList>
    </citation>
    <scope>NUCLEOTIDE SEQUENCE [LARGE SCALE GENOMIC DNA]</scope>
    <source>
        <strain evidence="7 8">CCTCC AA 208026</strain>
    </source>
</reference>
<dbReference type="Gene3D" id="3.40.50.300">
    <property type="entry name" value="P-loop containing nucleotide triphosphate hydrolases"/>
    <property type="match status" value="1"/>
</dbReference>
<dbReference type="Gene3D" id="1.25.40.10">
    <property type="entry name" value="Tetratricopeptide repeat domain"/>
    <property type="match status" value="2"/>
</dbReference>
<dbReference type="Pfam" id="PF13424">
    <property type="entry name" value="TPR_12"/>
    <property type="match status" value="2"/>
</dbReference>
<proteinExistence type="inferred from homology"/>
<dbReference type="InterPro" id="IPR011990">
    <property type="entry name" value="TPR-like_helical_dom_sf"/>
</dbReference>
<dbReference type="SUPFAM" id="SSF48452">
    <property type="entry name" value="TPR-like"/>
    <property type="match status" value="2"/>
</dbReference>
<dbReference type="GO" id="GO:0000160">
    <property type="term" value="P:phosphorelay signal transduction system"/>
    <property type="evidence" value="ECO:0007669"/>
    <property type="project" value="InterPro"/>
</dbReference>
<dbReference type="SMART" id="SM00028">
    <property type="entry name" value="TPR"/>
    <property type="match status" value="6"/>
</dbReference>
<evidence type="ECO:0000256" key="2">
    <source>
        <dbReference type="ARBA" id="ARBA00023015"/>
    </source>
</evidence>
<sequence length="959" mass="104166">MRFRCLGTMEIRSGLGWHAIPADRPRALLALLLINRNNPVSVARLVGELWPHTAPASAPALVRGYILRLRRALAPSDGEAIATRSSGYELRCDPGAVDALLFEELASRGRTALSQGDAEEADRLLTEALDLWRGEAFTDVPPTEAVVSEARRLAERRLATAETRLEARLALGRHADVIGEAHVLLAEQPLRENLWAQLMRALHGERRRAEALDAYRRARSSLVEELGLEPGEELRSLHQSILHDEAFPATVRPARPAPANEHVHAHPPRHDRTARPVPREVPADLATFAGRGRDLMRLTDVLAARHHTGPAVVVVTGVGGVGKSALAVRAAHILAGHFPDGQLYADLQGSSEGLIPLEPGEPLNRFLRALGDDMPTVAEDPAEASARFRTLLAGRRVLIVLDNADNAAQIRPLLPGSAGCAVLVTSRRHLAALPGLHPAHHHHLGVLPQDDALSLLANLAGARRITAEPDQARRIVDLCELLPLAVRIAGARLAARPNWPLRTLADRLSVEQHRLDELRADDLAVRTSVSVSHRDLRAEPGGGDSAHLLRLLGLLQWPEVTVPVAAALADRPVEWADSALERLVDVRLLESPAPGRYRMHDLVRLFAREESARHIPEPHAAAALDRALDHYVAAGRRITEVLAASQARWVGDLPVLPAGSLPVHRPAEAVAWLDAERPNLLAALRQAAALPGRRAGAATRLATALTGPFRVHGAWGDRMSINRIAVEVAERLGDRRAEAHARMFLGDSCARAGRVEEGIQHAGRSLLLWRELGDRLGESGALNACGNAWFRHGSYAEAISCFERSMAIRREIGDLSGEAMLLSNLGMVHLHASGPEQAITCYQSALAVARDVGHEWGEGDALAGLGEAYRLQGRIQEATECHRRALIISRGHGDRFEEARQHWGLGVIQHDLGRVDLAQAHWGEALTLLNRIGAVSDAQLHWFAGAPRPLPPEALQLNT</sequence>
<dbReference type="CDD" id="cd15831">
    <property type="entry name" value="BTAD"/>
    <property type="match status" value="1"/>
</dbReference>
<dbReference type="EMBL" id="QOIL01000003">
    <property type="protein sequence ID" value="RCG32268.1"/>
    <property type="molecule type" value="Genomic_DNA"/>
</dbReference>
<dbReference type="SUPFAM" id="SSF46894">
    <property type="entry name" value="C-terminal effector domain of the bipartite response regulators"/>
    <property type="match status" value="1"/>
</dbReference>
<dbReference type="PRINTS" id="PR00364">
    <property type="entry name" value="DISEASERSIST"/>
</dbReference>
<dbReference type="InterPro" id="IPR036388">
    <property type="entry name" value="WH-like_DNA-bd_sf"/>
</dbReference>
<evidence type="ECO:0000313" key="8">
    <source>
        <dbReference type="Proteomes" id="UP000253094"/>
    </source>
</evidence>
<dbReference type="InterPro" id="IPR005158">
    <property type="entry name" value="BTAD"/>
</dbReference>
<evidence type="ECO:0000313" key="7">
    <source>
        <dbReference type="EMBL" id="RCG32268.1"/>
    </source>
</evidence>
<protein>
    <submittedName>
        <fullName evidence="7">Uncharacterized protein</fullName>
    </submittedName>
</protein>
<dbReference type="AlphaFoldDB" id="A0A367FPE9"/>
<accession>A0A367FPE9</accession>
<feature type="domain" description="OmpR/PhoB-type" evidence="5">
    <location>
        <begin position="19"/>
        <end position="90"/>
    </location>
</feature>
<evidence type="ECO:0000256" key="4">
    <source>
        <dbReference type="ARBA" id="ARBA00023163"/>
    </source>
</evidence>
<dbReference type="GO" id="GO:0003677">
    <property type="term" value="F:DNA binding"/>
    <property type="evidence" value="ECO:0007669"/>
    <property type="project" value="UniProtKB-KW"/>
</dbReference>
<dbReference type="Pfam" id="PF13191">
    <property type="entry name" value="AAA_16"/>
    <property type="match status" value="1"/>
</dbReference>
<dbReference type="InterPro" id="IPR019734">
    <property type="entry name" value="TPR_rpt"/>
</dbReference>
<keyword evidence="4" id="KW-0804">Transcription</keyword>
<comment type="caution">
    <text evidence="7">The sequence shown here is derived from an EMBL/GenBank/DDBJ whole genome shotgun (WGS) entry which is preliminary data.</text>
</comment>
<dbReference type="SUPFAM" id="SSF52540">
    <property type="entry name" value="P-loop containing nucleoside triphosphate hydrolases"/>
    <property type="match status" value="1"/>
</dbReference>
<dbReference type="PANTHER" id="PTHR35807:SF1">
    <property type="entry name" value="TRANSCRIPTIONAL REGULATOR REDD"/>
    <property type="match status" value="1"/>
</dbReference>
<dbReference type="InterPro" id="IPR016032">
    <property type="entry name" value="Sig_transdc_resp-reg_C-effctor"/>
</dbReference>
<dbReference type="Proteomes" id="UP000253094">
    <property type="component" value="Unassembled WGS sequence"/>
</dbReference>
<dbReference type="GO" id="GO:0043531">
    <property type="term" value="F:ADP binding"/>
    <property type="evidence" value="ECO:0007669"/>
    <property type="project" value="InterPro"/>
</dbReference>
<keyword evidence="3" id="KW-0238">DNA-binding</keyword>
<evidence type="ECO:0000256" key="1">
    <source>
        <dbReference type="ARBA" id="ARBA00005820"/>
    </source>
</evidence>
<dbReference type="SMART" id="SM00862">
    <property type="entry name" value="Trans_reg_C"/>
    <property type="match status" value="1"/>
</dbReference>
<organism evidence="7 8">
    <name type="scientific">Sphaerisporangium album</name>
    <dbReference type="NCBI Taxonomy" id="509200"/>
    <lineage>
        <taxon>Bacteria</taxon>
        <taxon>Bacillati</taxon>
        <taxon>Actinomycetota</taxon>
        <taxon>Actinomycetes</taxon>
        <taxon>Streptosporangiales</taxon>
        <taxon>Streptosporangiaceae</taxon>
        <taxon>Sphaerisporangium</taxon>
    </lineage>
</organism>
<dbReference type="InterPro" id="IPR041664">
    <property type="entry name" value="AAA_16"/>
</dbReference>
<dbReference type="InterPro" id="IPR051677">
    <property type="entry name" value="AfsR-DnrI-RedD_regulator"/>
</dbReference>
<dbReference type="SMART" id="SM01043">
    <property type="entry name" value="BTAD"/>
    <property type="match status" value="1"/>
</dbReference>
<dbReference type="Pfam" id="PF03704">
    <property type="entry name" value="BTAD"/>
    <property type="match status" value="1"/>
</dbReference>
<name>A0A367FPE9_9ACTN</name>
<dbReference type="InterPro" id="IPR001867">
    <property type="entry name" value="OmpR/PhoB-type_DNA-bd"/>
</dbReference>
<comment type="similarity">
    <text evidence="1">Belongs to the AfsR/DnrI/RedD regulatory family.</text>
</comment>
<keyword evidence="8" id="KW-1185">Reference proteome</keyword>
<dbReference type="RefSeq" id="WP_114027883.1">
    <property type="nucleotide sequence ID" value="NZ_QOIL01000003.1"/>
</dbReference>
<dbReference type="InterPro" id="IPR027417">
    <property type="entry name" value="P-loop_NTPase"/>
</dbReference>
<dbReference type="OrthoDB" id="5521887at2"/>
<evidence type="ECO:0000259" key="6">
    <source>
        <dbReference type="SMART" id="SM01043"/>
    </source>
</evidence>
<dbReference type="PANTHER" id="PTHR35807">
    <property type="entry name" value="TRANSCRIPTIONAL REGULATOR REDD-RELATED"/>
    <property type="match status" value="1"/>
</dbReference>